<proteinExistence type="predicted"/>
<organism evidence="2 3">
    <name type="scientific">Candolleomyces aberdarensis</name>
    <dbReference type="NCBI Taxonomy" id="2316362"/>
    <lineage>
        <taxon>Eukaryota</taxon>
        <taxon>Fungi</taxon>
        <taxon>Dikarya</taxon>
        <taxon>Basidiomycota</taxon>
        <taxon>Agaricomycotina</taxon>
        <taxon>Agaricomycetes</taxon>
        <taxon>Agaricomycetidae</taxon>
        <taxon>Agaricales</taxon>
        <taxon>Agaricineae</taxon>
        <taxon>Psathyrellaceae</taxon>
        <taxon>Candolleomyces</taxon>
    </lineage>
</organism>
<evidence type="ECO:0000256" key="1">
    <source>
        <dbReference type="SAM" id="MobiDB-lite"/>
    </source>
</evidence>
<comment type="caution">
    <text evidence="2">The sequence shown here is derived from an EMBL/GenBank/DDBJ whole genome shotgun (WGS) entry which is preliminary data.</text>
</comment>
<feature type="region of interest" description="Disordered" evidence="1">
    <location>
        <begin position="650"/>
        <end position="844"/>
    </location>
</feature>
<evidence type="ECO:0000313" key="2">
    <source>
        <dbReference type="EMBL" id="RXW22349.1"/>
    </source>
</evidence>
<protein>
    <submittedName>
        <fullName evidence="2">Uncharacterized protein</fullName>
    </submittedName>
</protein>
<dbReference type="EMBL" id="SDEE01000075">
    <property type="protein sequence ID" value="RXW22349.1"/>
    <property type="molecule type" value="Genomic_DNA"/>
</dbReference>
<reference evidence="2 3" key="1">
    <citation type="submission" date="2019-01" db="EMBL/GenBank/DDBJ databases">
        <title>Draft genome sequence of Psathyrella aberdarensis IHI B618.</title>
        <authorList>
            <person name="Buettner E."/>
            <person name="Kellner H."/>
        </authorList>
    </citation>
    <scope>NUCLEOTIDE SEQUENCE [LARGE SCALE GENOMIC DNA]</scope>
    <source>
        <strain evidence="2 3">IHI B618</strain>
    </source>
</reference>
<feature type="compositionally biased region" description="Basic and acidic residues" evidence="1">
    <location>
        <begin position="689"/>
        <end position="702"/>
    </location>
</feature>
<dbReference type="AlphaFoldDB" id="A0A4Q2DQE0"/>
<feature type="compositionally biased region" description="Pro residues" evidence="1">
    <location>
        <begin position="669"/>
        <end position="678"/>
    </location>
</feature>
<keyword evidence="3" id="KW-1185">Reference proteome</keyword>
<sequence>MGNLFSRHEQEKGTVSVHWVSLTNFGSHFPQSLSIAANASIMDLKLAIRSCLNSPPTLQLYKVDLIFDDTFPEQMARVILNEQNQVVGPGCVYDILQPPPKTGTGFHINIIAQDDEFYFALWKTLWLAPDRNRVPWFEWVPVERDNTSNVEVPQQVPVLRPPESMARRFRFPTEGIFLRDDVFVAIDAIVPLWDSKKRQTSKPEMSAPLVNVLRDTGEPTSATTRFQGVIATGQSGNGKSTFLQVLLILVLHARLPVIFQSEPDAVVLFDERGVHITPSSQIFHFILSYGTRDSRVWALVDSSPSLNAPAPELYEDHMQPVFIVQTPSPRWESMHWVSKTPVLAFVFKPWPLEELITARFLQILSPPENQIVAIFNRFRPCPRDLYNDLNDPHGDSYRQEIERAIPLTIELLDSMFCAAAGRNFDMKTHLLLTIQPSSDNKWSKSSTYKVNISSREIFKMIHNRLRLSEDLEADRLYQLFTTPLICNTLENPAGLLLEDKIHRVLPRGGSWPLRHLLPASGGGGSSAAHYTAGNTSHSMAPFNLSSSELYVRINRLGWAISPTRNRGRKGSSSSIRIFEIDSSKLPETLTTGYYIYPEAFFNCSHRKSSFDAFIYNGRTREVLVLQVIVGFNGTISEDDLRIFENRPEGIDIPRAPENAGKFSNESRLPEPPAPPAAAPAPTASPIKRNTKEPKEPPKEPKEKKPKLVKAEAPSSKVNTEGSSKAKAKETVPKTRAKAAREPSEIKTRAKSQAAPATEGTKGKGKQRAAAKPKEIVETQETVEEPVKETAVEKKMEVVEEPAEEEGEAISWGDDDIDMGEIGAAGEEEMVEDQEDIAEEEEESD</sequence>
<feature type="compositionally biased region" description="Acidic residues" evidence="1">
    <location>
        <begin position="798"/>
        <end position="818"/>
    </location>
</feature>
<feature type="compositionally biased region" description="Basic and acidic residues" evidence="1">
    <location>
        <begin position="726"/>
        <end position="747"/>
    </location>
</feature>
<dbReference type="Proteomes" id="UP000290288">
    <property type="component" value="Unassembled WGS sequence"/>
</dbReference>
<dbReference type="OrthoDB" id="2340858at2759"/>
<accession>A0A4Q2DQE0</accession>
<feature type="compositionally biased region" description="Acidic residues" evidence="1">
    <location>
        <begin position="825"/>
        <end position="844"/>
    </location>
</feature>
<evidence type="ECO:0000313" key="3">
    <source>
        <dbReference type="Proteomes" id="UP000290288"/>
    </source>
</evidence>
<feature type="compositionally biased region" description="Basic and acidic residues" evidence="1">
    <location>
        <begin position="784"/>
        <end position="797"/>
    </location>
</feature>
<name>A0A4Q2DQE0_9AGAR</name>
<gene>
    <name evidence="2" type="ORF">EST38_g3543</name>
</gene>